<dbReference type="EMBL" id="JAESWB010000168">
    <property type="protein sequence ID" value="MBL4952954.1"/>
    <property type="molecule type" value="Genomic_DNA"/>
</dbReference>
<gene>
    <name evidence="4" type="ORF">JK635_12095</name>
</gene>
<evidence type="ECO:0000256" key="1">
    <source>
        <dbReference type="SAM" id="Coils"/>
    </source>
</evidence>
<keyword evidence="2" id="KW-0812">Transmembrane</keyword>
<organism evidence="4 5">
    <name type="scientific">Neobacillus paridis</name>
    <dbReference type="NCBI Taxonomy" id="2803862"/>
    <lineage>
        <taxon>Bacteria</taxon>
        <taxon>Bacillati</taxon>
        <taxon>Bacillota</taxon>
        <taxon>Bacilli</taxon>
        <taxon>Bacillales</taxon>
        <taxon>Bacillaceae</taxon>
        <taxon>Neobacillus</taxon>
    </lineage>
</organism>
<feature type="coiled-coil region" evidence="1">
    <location>
        <begin position="79"/>
        <end position="142"/>
    </location>
</feature>
<evidence type="ECO:0000259" key="3">
    <source>
        <dbReference type="Pfam" id="PF03448"/>
    </source>
</evidence>
<dbReference type="Gene3D" id="1.10.220.30">
    <property type="match status" value="1"/>
</dbReference>
<dbReference type="SUPFAM" id="SSF158791">
    <property type="entry name" value="MgtE N-terminal domain-like"/>
    <property type="match status" value="1"/>
</dbReference>
<keyword evidence="5" id="KW-1185">Reference proteome</keyword>
<dbReference type="Proteomes" id="UP000623967">
    <property type="component" value="Unassembled WGS sequence"/>
</dbReference>
<accession>A0ABS1TPJ0</accession>
<proteinExistence type="predicted"/>
<reference evidence="4 5" key="1">
    <citation type="submission" date="2021-01" db="EMBL/GenBank/DDBJ databases">
        <title>Genome public.</title>
        <authorList>
            <person name="Liu C."/>
            <person name="Sun Q."/>
        </authorList>
    </citation>
    <scope>NUCLEOTIDE SEQUENCE [LARGE SCALE GENOMIC DNA]</scope>
    <source>
        <strain evidence="4 5">YIM B02564</strain>
    </source>
</reference>
<dbReference type="Pfam" id="PF03448">
    <property type="entry name" value="MgtE_N"/>
    <property type="match status" value="1"/>
</dbReference>
<evidence type="ECO:0000313" key="4">
    <source>
        <dbReference type="EMBL" id="MBL4952954.1"/>
    </source>
</evidence>
<evidence type="ECO:0000256" key="2">
    <source>
        <dbReference type="SAM" id="Phobius"/>
    </source>
</evidence>
<evidence type="ECO:0000313" key="5">
    <source>
        <dbReference type="Proteomes" id="UP000623967"/>
    </source>
</evidence>
<name>A0ABS1TPJ0_9BACI</name>
<feature type="domain" description="Magnesium transporter MgtE intracellular" evidence="3">
    <location>
        <begin position="134"/>
        <end position="188"/>
    </location>
</feature>
<comment type="caution">
    <text evidence="4">The sequence shown here is derived from an EMBL/GenBank/DDBJ whole genome shotgun (WGS) entry which is preliminary data.</text>
</comment>
<dbReference type="RefSeq" id="WP_202654177.1">
    <property type="nucleotide sequence ID" value="NZ_JAESWB010000168.1"/>
</dbReference>
<sequence>MEEKKHRKLKSFIFFGLFPILIMFILGLFLFNWLGFPVWETAQKWGNQVPVLNYLIPDTASTSSVANDDRQTKLWKEKYNLSHADLKKATKEIDSLNNEVDSMLQQLDNMKKTNKQLEFQLKDQAKQNIAAQQKKIAAIYENMSPSKAASIIEAMSVEDGAITISSLDSDQQSSILAGMKDTKRAAQITMLLKEIGNLNTADPNLLKQQLQDVLQSQDDPAASLADTIAAMPPAQAAMLIQSMMKSNAQTAMALMKKMNTNSRSQVLTEISKKDAGLAAQISVNLEK</sequence>
<keyword evidence="2" id="KW-0472">Membrane</keyword>
<keyword evidence="2" id="KW-1133">Transmembrane helix</keyword>
<protein>
    <recommendedName>
        <fullName evidence="3">Magnesium transporter MgtE intracellular domain-containing protein</fullName>
    </recommendedName>
</protein>
<keyword evidence="1" id="KW-0175">Coiled coil</keyword>
<dbReference type="InterPro" id="IPR006668">
    <property type="entry name" value="Mg_transptr_MgtE_intracell_dom"/>
</dbReference>
<feature type="transmembrane region" description="Helical" evidence="2">
    <location>
        <begin position="12"/>
        <end position="34"/>
    </location>
</feature>